<dbReference type="SUPFAM" id="SSF55781">
    <property type="entry name" value="GAF domain-like"/>
    <property type="match status" value="1"/>
</dbReference>
<keyword evidence="2" id="KW-1185">Reference proteome</keyword>
<reference evidence="1 2" key="1">
    <citation type="submission" date="2024-07" db="EMBL/GenBank/DDBJ databases">
        <title>Section-level genome sequencing and comparative genomics of Aspergillus sections Usti and Cavernicolus.</title>
        <authorList>
            <consortium name="Lawrence Berkeley National Laboratory"/>
            <person name="Nybo J.L."/>
            <person name="Vesth T.C."/>
            <person name="Theobald S."/>
            <person name="Frisvad J.C."/>
            <person name="Larsen T.O."/>
            <person name="Kjaerboelling I."/>
            <person name="Rothschild-Mancinelli K."/>
            <person name="Lyhne E.K."/>
            <person name="Kogle M.E."/>
            <person name="Barry K."/>
            <person name="Clum A."/>
            <person name="Na H."/>
            <person name="Ledsgaard L."/>
            <person name="Lin J."/>
            <person name="Lipzen A."/>
            <person name="Kuo A."/>
            <person name="Riley R."/>
            <person name="Mondo S."/>
            <person name="Labutti K."/>
            <person name="Haridas S."/>
            <person name="Pangalinan J."/>
            <person name="Salamov A.A."/>
            <person name="Simmons B.A."/>
            <person name="Magnuson J.K."/>
            <person name="Chen J."/>
            <person name="Drula E."/>
            <person name="Henrissat B."/>
            <person name="Wiebenga A."/>
            <person name="Lubbers R.J."/>
            <person name="Gomes A.C."/>
            <person name="Makela M.R."/>
            <person name="Stajich J."/>
            <person name="Grigoriev I.V."/>
            <person name="Mortensen U.H."/>
            <person name="De Vries R.P."/>
            <person name="Baker S.E."/>
            <person name="Andersen M.R."/>
        </authorList>
    </citation>
    <scope>NUCLEOTIDE SEQUENCE [LARGE SCALE GENOMIC DNA]</scope>
    <source>
        <strain evidence="1 2">CBS 588.65</strain>
    </source>
</reference>
<dbReference type="Proteomes" id="UP001610334">
    <property type="component" value="Unassembled WGS sequence"/>
</dbReference>
<dbReference type="Gene3D" id="3.30.420.40">
    <property type="match status" value="1"/>
</dbReference>
<proteinExistence type="predicted"/>
<evidence type="ECO:0000313" key="1">
    <source>
        <dbReference type="EMBL" id="KAL2807972.1"/>
    </source>
</evidence>
<comment type="caution">
    <text evidence="1">The sequence shown here is derived from an EMBL/GenBank/DDBJ whole genome shotgun (WGS) entry which is preliminary data.</text>
</comment>
<accession>A0ABR4GZ94</accession>
<name>A0ABR4GZ94_9EURO</name>
<protein>
    <recommendedName>
        <fullName evidence="3">N-acetyl-D-glucosamine kinase</fullName>
    </recommendedName>
</protein>
<dbReference type="SUPFAM" id="SSF53067">
    <property type="entry name" value="Actin-like ATPase domain"/>
    <property type="match status" value="1"/>
</dbReference>
<dbReference type="EMBL" id="JBFXLT010000125">
    <property type="protein sequence ID" value="KAL2807972.1"/>
    <property type="molecule type" value="Genomic_DNA"/>
</dbReference>
<evidence type="ECO:0008006" key="3">
    <source>
        <dbReference type="Google" id="ProtNLM"/>
    </source>
</evidence>
<organism evidence="1 2">
    <name type="scientific">Aspergillus granulosus</name>
    <dbReference type="NCBI Taxonomy" id="176169"/>
    <lineage>
        <taxon>Eukaryota</taxon>
        <taxon>Fungi</taxon>
        <taxon>Dikarya</taxon>
        <taxon>Ascomycota</taxon>
        <taxon>Pezizomycotina</taxon>
        <taxon>Eurotiomycetes</taxon>
        <taxon>Eurotiomycetidae</taxon>
        <taxon>Eurotiales</taxon>
        <taxon>Aspergillaceae</taxon>
        <taxon>Aspergillus</taxon>
        <taxon>Aspergillus subgen. Nidulantes</taxon>
    </lineage>
</organism>
<dbReference type="InterPro" id="IPR043129">
    <property type="entry name" value="ATPase_NBD"/>
</dbReference>
<sequence length="328" mass="35978">MTDSTENFDSGEIKTAILWNIVDEIRKLLSQRVGPPRVLCIDGGGTKCAAIIVDRDGRVLGHGQGGPCNVSDGDCDGAIATLSAAVDDVMRDFHSTIDVMFILRLANDVNLLAAAMSWHPNIHSTIVLIAASRPPRASSGLPKAEANHELLLQSSQDITLTALAQLGALRLNVQRYMISLVDRRTQYILSEATRTINLQNDHVHVDGDALWLGSSVIPKAEGICHYVCIEPWLNAGHDAENLTNICSERHCAFVAPDLTKDDCFNQRQYIVMAPCLRFYAGVPVRSRHWITIAAFSVSDGLTQRAKRARNPIYDRYSGSDHEPSRNGP</sequence>
<gene>
    <name evidence="1" type="ORF">BJX63DRAFT_436551</name>
</gene>
<evidence type="ECO:0000313" key="2">
    <source>
        <dbReference type="Proteomes" id="UP001610334"/>
    </source>
</evidence>